<dbReference type="SUPFAM" id="SSF46689">
    <property type="entry name" value="Homeodomain-like"/>
    <property type="match status" value="1"/>
</dbReference>
<dbReference type="RefSeq" id="WP_286292670.1">
    <property type="nucleotide sequence ID" value="NZ_AP024714.1"/>
</dbReference>
<evidence type="ECO:0000259" key="4">
    <source>
        <dbReference type="Pfam" id="PF02954"/>
    </source>
</evidence>
<keyword evidence="6" id="KW-1185">Reference proteome</keyword>
<gene>
    <name evidence="5" type="ORF">MIT9_P0935</name>
</gene>
<reference evidence="6" key="1">
    <citation type="journal article" date="2024" name="Int. J. Syst. Evol. Microbiol.">
        <title>Methylomarinovum tepidoasis sp. nov., a moderately thermophilic methanotroph of the family Methylothermaceae isolated from a deep-sea hydrothermal field.</title>
        <authorList>
            <person name="Hirayama H."/>
            <person name="Takaki Y."/>
            <person name="Abe M."/>
            <person name="Miyazaki M."/>
            <person name="Uematsu K."/>
            <person name="Matsui Y."/>
            <person name="Takai K."/>
        </authorList>
    </citation>
    <scope>NUCLEOTIDE SEQUENCE [LARGE SCALE GENOMIC DNA]</scope>
    <source>
        <strain evidence="6">IT-9</strain>
    </source>
</reference>
<dbReference type="EMBL" id="AP024714">
    <property type="protein sequence ID" value="BCX81357.1"/>
    <property type="molecule type" value="Genomic_DNA"/>
</dbReference>
<dbReference type="PIRSF" id="PIRSF002097">
    <property type="entry name" value="DNA-binding_Fis"/>
    <property type="match status" value="1"/>
</dbReference>
<dbReference type="GO" id="GO:0006355">
    <property type="term" value="P:regulation of DNA-templated transcription"/>
    <property type="evidence" value="ECO:0007669"/>
    <property type="project" value="InterPro"/>
</dbReference>
<dbReference type="InterPro" id="IPR050207">
    <property type="entry name" value="Trans_regulatory_Fis"/>
</dbReference>
<sequence>MTQDNRQLSRQGIVLKEQVRIAVERYFAQLDGETVVGLHAMVIAEVEKPLIEAVLNHTGGNQSKAAQVLGMSRSTLRKKIQQYEIE</sequence>
<dbReference type="PRINTS" id="PR01591">
    <property type="entry name" value="DNABINDNGFIS"/>
</dbReference>
<dbReference type="Gene3D" id="1.10.10.60">
    <property type="entry name" value="Homeodomain-like"/>
    <property type="match status" value="1"/>
</dbReference>
<evidence type="ECO:0000256" key="2">
    <source>
        <dbReference type="ARBA" id="ARBA00023125"/>
    </source>
</evidence>
<dbReference type="PRINTS" id="PR01590">
    <property type="entry name" value="HTHFIS"/>
</dbReference>
<dbReference type="AlphaFoldDB" id="A0AAU9CPA6"/>
<dbReference type="Proteomes" id="UP001321825">
    <property type="component" value="Chromosome"/>
</dbReference>
<protein>
    <recommendedName>
        <fullName evidence="3">Putative Fis-like DNA-binding protein</fullName>
    </recommendedName>
</protein>
<dbReference type="GO" id="GO:0043565">
    <property type="term" value="F:sequence-specific DNA binding"/>
    <property type="evidence" value="ECO:0007669"/>
    <property type="project" value="InterPro"/>
</dbReference>
<evidence type="ECO:0000256" key="1">
    <source>
        <dbReference type="ARBA" id="ARBA00008559"/>
    </source>
</evidence>
<dbReference type="InterPro" id="IPR009057">
    <property type="entry name" value="Homeodomain-like_sf"/>
</dbReference>
<dbReference type="Pfam" id="PF02954">
    <property type="entry name" value="HTH_8"/>
    <property type="match status" value="1"/>
</dbReference>
<evidence type="ECO:0000313" key="6">
    <source>
        <dbReference type="Proteomes" id="UP001321825"/>
    </source>
</evidence>
<dbReference type="PANTHER" id="PTHR47918">
    <property type="entry name" value="DNA-BINDING PROTEIN FIS"/>
    <property type="match status" value="1"/>
</dbReference>
<dbReference type="InterPro" id="IPR005412">
    <property type="entry name" value="Fis_DNA-bd"/>
</dbReference>
<evidence type="ECO:0000256" key="3">
    <source>
        <dbReference type="ARBA" id="ARBA00029540"/>
    </source>
</evidence>
<name>A0AAU9CPA6_9GAMM</name>
<accession>A0AAU9CPA6</accession>
<keyword evidence="2" id="KW-0238">DNA-binding</keyword>
<dbReference type="InterPro" id="IPR002197">
    <property type="entry name" value="HTH_Fis"/>
</dbReference>
<evidence type="ECO:0000313" key="5">
    <source>
        <dbReference type="EMBL" id="BCX81357.1"/>
    </source>
</evidence>
<comment type="similarity">
    <text evidence="1">Belongs to the transcriptional regulatory Fis family.</text>
</comment>
<dbReference type="KEGG" id="mcau:MIT9_P0935"/>
<dbReference type="PANTHER" id="PTHR47918:SF1">
    <property type="entry name" value="DNA-BINDING PROTEIN FIS"/>
    <property type="match status" value="1"/>
</dbReference>
<feature type="domain" description="DNA binding HTH" evidence="4">
    <location>
        <begin position="43"/>
        <end position="83"/>
    </location>
</feature>
<organism evidence="5 6">
    <name type="scientific">Methylomarinovum caldicuralii</name>
    <dbReference type="NCBI Taxonomy" id="438856"/>
    <lineage>
        <taxon>Bacteria</taxon>
        <taxon>Pseudomonadati</taxon>
        <taxon>Pseudomonadota</taxon>
        <taxon>Gammaproteobacteria</taxon>
        <taxon>Methylococcales</taxon>
        <taxon>Methylothermaceae</taxon>
        <taxon>Methylomarinovum</taxon>
    </lineage>
</organism>
<proteinExistence type="inferred from homology"/>